<evidence type="ECO:0000313" key="2">
    <source>
        <dbReference type="EMBL" id="NIA71447.1"/>
    </source>
</evidence>
<feature type="chain" id="PRO_5036894255" description="Outer membrane lipoprotein OprI" evidence="1">
    <location>
        <begin position="27"/>
        <end position="102"/>
    </location>
</feature>
<proteinExistence type="predicted"/>
<protein>
    <recommendedName>
        <fullName evidence="4">Outer membrane lipoprotein OprI</fullName>
    </recommendedName>
</protein>
<gene>
    <name evidence="2" type="ORF">HBA54_22905</name>
</gene>
<dbReference type="PROSITE" id="PS51257">
    <property type="entry name" value="PROKAR_LIPOPROTEIN"/>
    <property type="match status" value="1"/>
</dbReference>
<dbReference type="AlphaFoldDB" id="A0A967F1V5"/>
<keyword evidence="3" id="KW-1185">Reference proteome</keyword>
<dbReference type="NCBIfam" id="NF040598">
    <property type="entry name" value="Ala_zip_lipo"/>
    <property type="match status" value="1"/>
</dbReference>
<sequence>MRKTLRIPSIAGGALLLLGTAGCATSEQLEALQADVVSAQEMASNAMDRADAAFDLATQANTKADLASDEAQKAMSEAQAARVAAAAADAKAERIFTESLRK</sequence>
<evidence type="ECO:0000313" key="3">
    <source>
        <dbReference type="Proteomes" id="UP000761264"/>
    </source>
</evidence>
<reference evidence="2" key="1">
    <citation type="submission" date="2020-03" db="EMBL/GenBank/DDBJ databases">
        <title>Genome of Pelagibius litoralis DSM 21314T.</title>
        <authorList>
            <person name="Wang G."/>
        </authorList>
    </citation>
    <scope>NUCLEOTIDE SEQUENCE</scope>
    <source>
        <strain evidence="2">DSM 21314</strain>
    </source>
</reference>
<keyword evidence="1" id="KW-0732">Signal</keyword>
<evidence type="ECO:0008006" key="4">
    <source>
        <dbReference type="Google" id="ProtNLM"/>
    </source>
</evidence>
<dbReference type="RefSeq" id="WP_167229092.1">
    <property type="nucleotide sequence ID" value="NZ_JAAQPH010000022.1"/>
</dbReference>
<comment type="caution">
    <text evidence="2">The sequence shown here is derived from an EMBL/GenBank/DDBJ whole genome shotgun (WGS) entry which is preliminary data.</text>
</comment>
<organism evidence="2 3">
    <name type="scientific">Pelagibius litoralis</name>
    <dbReference type="NCBI Taxonomy" id="374515"/>
    <lineage>
        <taxon>Bacteria</taxon>
        <taxon>Pseudomonadati</taxon>
        <taxon>Pseudomonadota</taxon>
        <taxon>Alphaproteobacteria</taxon>
        <taxon>Rhodospirillales</taxon>
        <taxon>Rhodovibrionaceae</taxon>
        <taxon>Pelagibius</taxon>
    </lineage>
</organism>
<name>A0A967F1V5_9PROT</name>
<evidence type="ECO:0000256" key="1">
    <source>
        <dbReference type="SAM" id="SignalP"/>
    </source>
</evidence>
<feature type="signal peptide" evidence="1">
    <location>
        <begin position="1"/>
        <end position="26"/>
    </location>
</feature>
<dbReference type="Proteomes" id="UP000761264">
    <property type="component" value="Unassembled WGS sequence"/>
</dbReference>
<accession>A0A967F1V5</accession>
<dbReference type="EMBL" id="JAAQPH010000022">
    <property type="protein sequence ID" value="NIA71447.1"/>
    <property type="molecule type" value="Genomic_DNA"/>
</dbReference>